<dbReference type="GO" id="GO:0006310">
    <property type="term" value="P:DNA recombination"/>
    <property type="evidence" value="ECO:0007669"/>
    <property type="project" value="UniProtKB-KW"/>
</dbReference>
<keyword evidence="1" id="KW-0234">DNA repair</keyword>
<dbReference type="InterPro" id="IPR025476">
    <property type="entry name" value="Helitron_helicase-like"/>
</dbReference>
<comment type="similarity">
    <text evidence="1">Belongs to the helicase family.</text>
</comment>
<keyword evidence="1" id="KW-0067">ATP-binding</keyword>
<comment type="caution">
    <text evidence="4">The sequence shown here is derived from an EMBL/GenBank/DDBJ whole genome shotgun (WGS) entry which is preliminary data.</text>
</comment>
<dbReference type="Gene3D" id="3.40.50.300">
    <property type="entry name" value="P-loop containing nucleotide triphosphate hydrolases"/>
    <property type="match status" value="1"/>
</dbReference>
<evidence type="ECO:0000259" key="3">
    <source>
        <dbReference type="Pfam" id="PF14214"/>
    </source>
</evidence>
<dbReference type="PANTHER" id="PTHR10492:SF96">
    <property type="entry name" value="ATP-DEPENDENT DNA HELICASE"/>
    <property type="match status" value="1"/>
</dbReference>
<dbReference type="AlphaFoldDB" id="A0A6L2NX45"/>
<dbReference type="GO" id="GO:0043139">
    <property type="term" value="F:5'-3' DNA helicase activity"/>
    <property type="evidence" value="ECO:0007669"/>
    <property type="project" value="UniProtKB-EC"/>
</dbReference>
<protein>
    <recommendedName>
        <fullName evidence="1">ATP-dependent DNA helicase</fullName>
        <ecNumber evidence="1">5.6.2.3</ecNumber>
    </recommendedName>
</protein>
<keyword evidence="1" id="KW-0233">DNA recombination</keyword>
<name>A0A6L2NX45_TANCI</name>
<comment type="catalytic activity">
    <reaction evidence="1">
        <text>ATP + H2O = ADP + phosphate + H(+)</text>
        <dbReference type="Rhea" id="RHEA:13065"/>
        <dbReference type="ChEBI" id="CHEBI:15377"/>
        <dbReference type="ChEBI" id="CHEBI:15378"/>
        <dbReference type="ChEBI" id="CHEBI:30616"/>
        <dbReference type="ChEBI" id="CHEBI:43474"/>
        <dbReference type="ChEBI" id="CHEBI:456216"/>
        <dbReference type="EC" id="5.6.2.3"/>
    </reaction>
</comment>
<dbReference type="SUPFAM" id="SSF52540">
    <property type="entry name" value="P-loop containing nucleoside triphosphate hydrolases"/>
    <property type="match status" value="1"/>
</dbReference>
<evidence type="ECO:0000259" key="2">
    <source>
        <dbReference type="Pfam" id="PF05970"/>
    </source>
</evidence>
<keyword evidence="1" id="KW-0547">Nucleotide-binding</keyword>
<reference evidence="4" key="1">
    <citation type="journal article" date="2019" name="Sci. Rep.">
        <title>Draft genome of Tanacetum cinerariifolium, the natural source of mosquito coil.</title>
        <authorList>
            <person name="Yamashiro T."/>
            <person name="Shiraishi A."/>
            <person name="Satake H."/>
            <person name="Nakayama K."/>
        </authorList>
    </citation>
    <scope>NUCLEOTIDE SEQUENCE</scope>
</reference>
<dbReference type="InterPro" id="IPR010285">
    <property type="entry name" value="DNA_helicase_pif1-like_DEAD"/>
</dbReference>
<dbReference type="EC" id="5.6.2.3" evidence="1"/>
<feature type="domain" description="DNA helicase Pif1-like DEAD-box helicase" evidence="2">
    <location>
        <begin position="331"/>
        <end position="532"/>
    </location>
</feature>
<dbReference type="Pfam" id="PF05970">
    <property type="entry name" value="PIF1"/>
    <property type="match status" value="1"/>
</dbReference>
<keyword evidence="1" id="KW-0378">Hydrolase</keyword>
<comment type="cofactor">
    <cofactor evidence="1">
        <name>Mg(2+)</name>
        <dbReference type="ChEBI" id="CHEBI:18420"/>
    </cofactor>
</comment>
<sequence length="601" mass="68875">MTFTGGSWYMYDHYLDAFAICRKLGNPQFFITFTSNVNWPEIKRFIAQYPELTPSDRADVVCQVFEQRIHAFIVFLKEQRLFRNVTGVLYTVEFQKQGLPHCHTLLWVDSASKIQAAEDVDRFISTEIPDPRIDQDGYNAVSEFMMHGPCGSANSKAVCMKRDQCSKKFPKKFNSKTFFDDKGHVHYQRRDTSISTTRQQFKLDNAYVVPYNQDLLLAFQAHNNVEYCGWSMLIKQMVDKTENYVEGCFVCAHEAYWRILKFDIHRREPTAQVLSVHLQHMQRVTFRDRDRAACEALGLLGDDKEWEIALEEACGSASSEQLRYVFCHILLHYEQKTIYDLIINANLNNRQELIFVYGHGETGKTFLWKAIISTLRSQEKIVLAVASSGIASLLLPSGRTAHSRFKFSLELTEESLCRVTKNSQLGKLLADTDLIIWGLLADTDLIIWDEALMNDRRCFEALDRTLRDILGQSSFLFGCKSILLCGHFRQTLPVKKGASKMEIIASCISESQLWSSFKIFTLKENTRLARPGLSNLIDFIYDKNTLSTLSAATLQRKAIFCLKNETADLINSKVFEIVTSESTSYISQDEATPTENNRAET</sequence>
<feature type="domain" description="Helitron helicase-like" evidence="3">
    <location>
        <begin position="2"/>
        <end position="106"/>
    </location>
</feature>
<organism evidence="4">
    <name type="scientific">Tanacetum cinerariifolium</name>
    <name type="common">Dalmatian daisy</name>
    <name type="synonym">Chrysanthemum cinerariifolium</name>
    <dbReference type="NCBI Taxonomy" id="118510"/>
    <lineage>
        <taxon>Eukaryota</taxon>
        <taxon>Viridiplantae</taxon>
        <taxon>Streptophyta</taxon>
        <taxon>Embryophyta</taxon>
        <taxon>Tracheophyta</taxon>
        <taxon>Spermatophyta</taxon>
        <taxon>Magnoliopsida</taxon>
        <taxon>eudicotyledons</taxon>
        <taxon>Gunneridae</taxon>
        <taxon>Pentapetalae</taxon>
        <taxon>asterids</taxon>
        <taxon>campanulids</taxon>
        <taxon>Asterales</taxon>
        <taxon>Asteraceae</taxon>
        <taxon>Asteroideae</taxon>
        <taxon>Anthemideae</taxon>
        <taxon>Anthemidinae</taxon>
        <taxon>Tanacetum</taxon>
    </lineage>
</organism>
<dbReference type="PANTHER" id="PTHR10492">
    <property type="match status" value="1"/>
</dbReference>
<accession>A0A6L2NX45</accession>
<gene>
    <name evidence="4" type="ORF">Tci_061560</name>
</gene>
<dbReference type="InterPro" id="IPR027417">
    <property type="entry name" value="P-loop_NTPase"/>
</dbReference>
<dbReference type="GO" id="GO:0016787">
    <property type="term" value="F:hydrolase activity"/>
    <property type="evidence" value="ECO:0007669"/>
    <property type="project" value="UniProtKB-KW"/>
</dbReference>
<evidence type="ECO:0000313" key="4">
    <source>
        <dbReference type="EMBL" id="GEU89582.1"/>
    </source>
</evidence>
<dbReference type="GO" id="GO:0005524">
    <property type="term" value="F:ATP binding"/>
    <property type="evidence" value="ECO:0007669"/>
    <property type="project" value="UniProtKB-KW"/>
</dbReference>
<evidence type="ECO:0000256" key="1">
    <source>
        <dbReference type="RuleBase" id="RU363044"/>
    </source>
</evidence>
<dbReference type="Pfam" id="PF14214">
    <property type="entry name" value="Helitron_like_N"/>
    <property type="match status" value="1"/>
</dbReference>
<dbReference type="GO" id="GO:0006281">
    <property type="term" value="P:DNA repair"/>
    <property type="evidence" value="ECO:0007669"/>
    <property type="project" value="UniProtKB-KW"/>
</dbReference>
<keyword evidence="1 4" id="KW-0347">Helicase</keyword>
<dbReference type="EMBL" id="BKCJ010009994">
    <property type="protein sequence ID" value="GEU89582.1"/>
    <property type="molecule type" value="Genomic_DNA"/>
</dbReference>
<keyword evidence="1" id="KW-0227">DNA damage</keyword>
<proteinExistence type="inferred from homology"/>
<dbReference type="GO" id="GO:0000723">
    <property type="term" value="P:telomere maintenance"/>
    <property type="evidence" value="ECO:0007669"/>
    <property type="project" value="InterPro"/>
</dbReference>